<name>A0A210QDW9_MIZYE</name>
<dbReference type="PANTHER" id="PTHR12949">
    <property type="entry name" value="RNA POLYMERASE III DNA DIRECTED -RELATED"/>
    <property type="match status" value="1"/>
</dbReference>
<dbReference type="Pfam" id="PF22536">
    <property type="entry name" value="WHD_POLR3C"/>
    <property type="match status" value="1"/>
</dbReference>
<evidence type="ECO:0000256" key="8">
    <source>
        <dbReference type="SAM" id="MobiDB-lite"/>
    </source>
</evidence>
<dbReference type="Pfam" id="PF05645">
    <property type="entry name" value="RNA_pol_Rpc82"/>
    <property type="match status" value="1"/>
</dbReference>
<evidence type="ECO:0000256" key="4">
    <source>
        <dbReference type="ARBA" id="ARBA00022478"/>
    </source>
</evidence>
<dbReference type="Pfam" id="PF08221">
    <property type="entry name" value="HTH_9"/>
    <property type="match status" value="1"/>
</dbReference>
<dbReference type="InterPro" id="IPR036388">
    <property type="entry name" value="WH-like_DNA-bd_sf"/>
</dbReference>
<accession>A0A210QDW9</accession>
<dbReference type="PANTHER" id="PTHR12949:SF0">
    <property type="entry name" value="DNA-DIRECTED RNA POLYMERASE III SUBUNIT RPC3"/>
    <property type="match status" value="1"/>
</dbReference>
<sequence>MSQDRNALCCLILQEHFGELISKVAQVLLKKGPCILKYILVESGLQLKQVKKLLCLLIQHNIVTFDFNKKGLTEYTIHCDVIQWRIRFPRYIYCAKTLYGDAAELLVEELLHKGRCLMSETIIAITDKLNEALDASGHPGITAGLVKEKFESLAKTHFIQRCRSCLDKEVTDEAAAGQPPDEEELYIIPKMDIDGEASRKRKLSTEGEGTPAKRSRTESKESAEVPKDDGVYWRVNFARFHQHIRDQTLVASTASKIDTKAGEVLRTFLRLSETKFSSGSTTSSAISVNEVFHALPKELFLTRHVLEMYMTMLCDDMNGMFNKVDEMSGGLYAVNFYKGLQEIAKAHLESVVQERFGSKCLRIFRVLLMKQHSKQKQIEDYAMISAKEAKELLYNMFSENFITLTEVSKTPDHAPSRTFYLFNVDIPQVTRIVQQRCYKAVKNAMIRRETEVAEHRRLLDKKERVDAILATLTDKEQREEIEQTISPPEQEQILKIKRIVRITNHVILLFI</sequence>
<evidence type="ECO:0000256" key="6">
    <source>
        <dbReference type="ARBA" id="ARBA00023242"/>
    </source>
</evidence>
<comment type="function">
    <text evidence="7">DNA-dependent RNA polymerase catalyzes the transcription of DNA into RNA using the four ribonucleoside triphosphates as substrates. Specific core component of RNA polymerase III which synthesizes small RNAs, such as 5S rRNA and tRNAs.</text>
</comment>
<feature type="domain" description="RNA polymerase III Rpc82 C -terminal" evidence="9">
    <location>
        <begin position="149"/>
        <end position="337"/>
    </location>
</feature>
<dbReference type="Gene3D" id="6.10.140.1450">
    <property type="match status" value="1"/>
</dbReference>
<protein>
    <recommendedName>
        <fullName evidence="3 7">DNA-directed RNA polymerase III subunit RPC3</fullName>
        <shortName evidence="7">RNA polymerase III subunit C3</shortName>
    </recommendedName>
</protein>
<dbReference type="InterPro" id="IPR055207">
    <property type="entry name" value="POLR3C_WHD"/>
</dbReference>
<dbReference type="Proteomes" id="UP000242188">
    <property type="component" value="Unassembled WGS sequence"/>
</dbReference>
<evidence type="ECO:0000256" key="1">
    <source>
        <dbReference type="ARBA" id="ARBA00004123"/>
    </source>
</evidence>
<dbReference type="OrthoDB" id="272392at2759"/>
<comment type="subcellular location">
    <subcellularLocation>
        <location evidence="1 7">Nucleus</location>
    </subcellularLocation>
</comment>
<dbReference type="FunFam" id="1.10.10.10:FF:000199">
    <property type="entry name" value="DNA-directed RNA polymerase III subunit RPC3"/>
    <property type="match status" value="1"/>
</dbReference>
<evidence type="ECO:0000259" key="9">
    <source>
        <dbReference type="Pfam" id="PF05645"/>
    </source>
</evidence>
<keyword evidence="4 7" id="KW-0240">DNA-directed RNA polymerase</keyword>
<comment type="similarity">
    <text evidence="2 7">Belongs to the eukaryotic RPC3/POLR3C RNA polymerase subunit family.</text>
</comment>
<dbReference type="GO" id="GO:0003697">
    <property type="term" value="F:single-stranded DNA binding"/>
    <property type="evidence" value="ECO:0007669"/>
    <property type="project" value="UniProtKB-UniRule"/>
</dbReference>
<dbReference type="InterPro" id="IPR013197">
    <property type="entry name" value="RNA_pol_III_RPC82-rel_HTH"/>
</dbReference>
<feature type="region of interest" description="Disordered" evidence="8">
    <location>
        <begin position="197"/>
        <end position="225"/>
    </location>
</feature>
<evidence type="ECO:0000256" key="3">
    <source>
        <dbReference type="ARBA" id="ARBA00016689"/>
    </source>
</evidence>
<dbReference type="AlphaFoldDB" id="A0A210QDW9"/>
<dbReference type="FunFam" id="1.10.10.10:FF:000218">
    <property type="entry name" value="DNA-directed RNA polymerase III subunit RPC3"/>
    <property type="match status" value="1"/>
</dbReference>
<dbReference type="EMBL" id="NEDP02004063">
    <property type="protein sequence ID" value="OWF46957.1"/>
    <property type="molecule type" value="Genomic_DNA"/>
</dbReference>
<feature type="domain" description="DNA-directed RNA polymerase III subunit RPC3 winged-helix" evidence="11">
    <location>
        <begin position="348"/>
        <end position="424"/>
    </location>
</feature>
<organism evidence="12 13">
    <name type="scientific">Mizuhopecten yessoensis</name>
    <name type="common">Japanese scallop</name>
    <name type="synonym">Patinopecten yessoensis</name>
    <dbReference type="NCBI Taxonomy" id="6573"/>
    <lineage>
        <taxon>Eukaryota</taxon>
        <taxon>Metazoa</taxon>
        <taxon>Spiralia</taxon>
        <taxon>Lophotrochozoa</taxon>
        <taxon>Mollusca</taxon>
        <taxon>Bivalvia</taxon>
        <taxon>Autobranchia</taxon>
        <taxon>Pteriomorphia</taxon>
        <taxon>Pectinida</taxon>
        <taxon>Pectinoidea</taxon>
        <taxon>Pectinidae</taxon>
        <taxon>Mizuhopecten</taxon>
    </lineage>
</organism>
<feature type="domain" description="RNA polymerase III subunit RPC82-related helix-turn-helix" evidence="10">
    <location>
        <begin position="8"/>
        <end position="65"/>
    </location>
</feature>
<evidence type="ECO:0000256" key="5">
    <source>
        <dbReference type="ARBA" id="ARBA00023163"/>
    </source>
</evidence>
<evidence type="ECO:0000259" key="10">
    <source>
        <dbReference type="Pfam" id="PF08221"/>
    </source>
</evidence>
<dbReference type="InterPro" id="IPR008806">
    <property type="entry name" value="RNA_pol_III_Rpc82_C"/>
</dbReference>
<gene>
    <name evidence="12" type="ORF">KP79_PYT14909</name>
</gene>
<dbReference type="Gene3D" id="1.10.10.10">
    <property type="entry name" value="Winged helix-like DNA-binding domain superfamily/Winged helix DNA-binding domain"/>
    <property type="match status" value="4"/>
</dbReference>
<dbReference type="GO" id="GO:0006351">
    <property type="term" value="P:DNA-templated transcription"/>
    <property type="evidence" value="ECO:0007669"/>
    <property type="project" value="InterPro"/>
</dbReference>
<comment type="caution">
    <text evidence="12">The sequence shown here is derived from an EMBL/GenBank/DDBJ whole genome shotgun (WGS) entry which is preliminary data.</text>
</comment>
<feature type="compositionally biased region" description="Basic and acidic residues" evidence="8">
    <location>
        <begin position="215"/>
        <end position="225"/>
    </location>
</feature>
<evidence type="ECO:0000313" key="12">
    <source>
        <dbReference type="EMBL" id="OWF46957.1"/>
    </source>
</evidence>
<keyword evidence="13" id="KW-1185">Reference proteome</keyword>
<evidence type="ECO:0000313" key="13">
    <source>
        <dbReference type="Proteomes" id="UP000242188"/>
    </source>
</evidence>
<reference evidence="12 13" key="1">
    <citation type="journal article" date="2017" name="Nat. Ecol. Evol.">
        <title>Scallop genome provides insights into evolution of bilaterian karyotype and development.</title>
        <authorList>
            <person name="Wang S."/>
            <person name="Zhang J."/>
            <person name="Jiao W."/>
            <person name="Li J."/>
            <person name="Xun X."/>
            <person name="Sun Y."/>
            <person name="Guo X."/>
            <person name="Huan P."/>
            <person name="Dong B."/>
            <person name="Zhang L."/>
            <person name="Hu X."/>
            <person name="Sun X."/>
            <person name="Wang J."/>
            <person name="Zhao C."/>
            <person name="Wang Y."/>
            <person name="Wang D."/>
            <person name="Huang X."/>
            <person name="Wang R."/>
            <person name="Lv J."/>
            <person name="Li Y."/>
            <person name="Zhang Z."/>
            <person name="Liu B."/>
            <person name="Lu W."/>
            <person name="Hui Y."/>
            <person name="Liang J."/>
            <person name="Zhou Z."/>
            <person name="Hou R."/>
            <person name="Li X."/>
            <person name="Liu Y."/>
            <person name="Li H."/>
            <person name="Ning X."/>
            <person name="Lin Y."/>
            <person name="Zhao L."/>
            <person name="Xing Q."/>
            <person name="Dou J."/>
            <person name="Li Y."/>
            <person name="Mao J."/>
            <person name="Guo H."/>
            <person name="Dou H."/>
            <person name="Li T."/>
            <person name="Mu C."/>
            <person name="Jiang W."/>
            <person name="Fu Q."/>
            <person name="Fu X."/>
            <person name="Miao Y."/>
            <person name="Liu J."/>
            <person name="Yu Q."/>
            <person name="Li R."/>
            <person name="Liao H."/>
            <person name="Li X."/>
            <person name="Kong Y."/>
            <person name="Jiang Z."/>
            <person name="Chourrout D."/>
            <person name="Li R."/>
            <person name="Bao Z."/>
        </authorList>
    </citation>
    <scope>NUCLEOTIDE SEQUENCE [LARGE SCALE GENOMIC DNA]</scope>
    <source>
        <strain evidence="12 13">PY_sf001</strain>
    </source>
</reference>
<dbReference type="InterPro" id="IPR039748">
    <property type="entry name" value="RPC3"/>
</dbReference>
<comment type="subunit">
    <text evidence="7">Component of the RNA polymerase III (Pol III) complex consisting of 17 subunits.</text>
</comment>
<dbReference type="STRING" id="6573.A0A210QDW9"/>
<keyword evidence="6 7" id="KW-0539">Nucleus</keyword>
<dbReference type="GO" id="GO:0005666">
    <property type="term" value="C:RNA polymerase III complex"/>
    <property type="evidence" value="ECO:0007669"/>
    <property type="project" value="UniProtKB-UniRule"/>
</dbReference>
<evidence type="ECO:0000256" key="7">
    <source>
        <dbReference type="RuleBase" id="RU367076"/>
    </source>
</evidence>
<evidence type="ECO:0000256" key="2">
    <source>
        <dbReference type="ARBA" id="ARBA00007206"/>
    </source>
</evidence>
<keyword evidence="5 7" id="KW-0804">Transcription</keyword>
<proteinExistence type="inferred from homology"/>
<evidence type="ECO:0000259" key="11">
    <source>
        <dbReference type="Pfam" id="PF22536"/>
    </source>
</evidence>
<dbReference type="Pfam" id="PF20912">
    <property type="entry name" value="RPC3_helical"/>
    <property type="match status" value="1"/>
</dbReference>